<evidence type="ECO:0000313" key="1">
    <source>
        <dbReference type="EMBL" id="KAG5384193.1"/>
    </source>
</evidence>
<reference evidence="1 2" key="1">
    <citation type="submission" date="2021-03" db="EMBL/GenBank/DDBJ databases">
        <authorList>
            <person name="King G.J."/>
            <person name="Bancroft I."/>
            <person name="Baten A."/>
            <person name="Bloomfield J."/>
            <person name="Borpatragohain P."/>
            <person name="He Z."/>
            <person name="Irish N."/>
            <person name="Irwin J."/>
            <person name="Liu K."/>
            <person name="Mauleon R.P."/>
            <person name="Moore J."/>
            <person name="Morris R."/>
            <person name="Ostergaard L."/>
            <person name="Wang B."/>
            <person name="Wells R."/>
        </authorList>
    </citation>
    <scope>NUCLEOTIDE SEQUENCE [LARGE SCALE GENOMIC DNA]</scope>
    <source>
        <strain evidence="1">R-o-18</strain>
        <tissue evidence="1">Leaf</tissue>
    </source>
</reference>
<evidence type="ECO:0000313" key="2">
    <source>
        <dbReference type="Proteomes" id="UP000823674"/>
    </source>
</evidence>
<dbReference type="EMBL" id="JADBGQ010000008">
    <property type="protein sequence ID" value="KAG5384193.1"/>
    <property type="molecule type" value="Genomic_DNA"/>
</dbReference>
<name>A0ABQ7LFC3_BRACM</name>
<protein>
    <submittedName>
        <fullName evidence="1">Uncharacterized protein</fullName>
    </submittedName>
</protein>
<dbReference type="Proteomes" id="UP000823674">
    <property type="component" value="Chromosome A09"/>
</dbReference>
<accession>A0ABQ7LFC3</accession>
<organism evidence="1 2">
    <name type="scientific">Brassica rapa subsp. trilocularis</name>
    <dbReference type="NCBI Taxonomy" id="1813537"/>
    <lineage>
        <taxon>Eukaryota</taxon>
        <taxon>Viridiplantae</taxon>
        <taxon>Streptophyta</taxon>
        <taxon>Embryophyta</taxon>
        <taxon>Tracheophyta</taxon>
        <taxon>Spermatophyta</taxon>
        <taxon>Magnoliopsida</taxon>
        <taxon>eudicotyledons</taxon>
        <taxon>Gunneridae</taxon>
        <taxon>Pentapetalae</taxon>
        <taxon>rosids</taxon>
        <taxon>malvids</taxon>
        <taxon>Brassicales</taxon>
        <taxon>Brassicaceae</taxon>
        <taxon>Brassiceae</taxon>
        <taxon>Brassica</taxon>
    </lineage>
</organism>
<gene>
    <name evidence="1" type="primary">A09g507500.1_BraROA</name>
    <name evidence="1" type="ORF">IGI04_035663</name>
</gene>
<comment type="caution">
    <text evidence="1">The sequence shown here is derived from an EMBL/GenBank/DDBJ whole genome shotgun (WGS) entry which is preliminary data.</text>
</comment>
<keyword evidence="2" id="KW-1185">Reference proteome</keyword>
<proteinExistence type="predicted"/>
<sequence>MTRIEFTTACPDAPGVLSSDFDQPRHYFQTNTISGLAKAGCLVAFSLKLFVPGFGDIRKLCRKNSARISCTEAGRCLQEARSARRSSVKLSLAHSNSSQLDGLFEFWADGPGPGQWRAMRFGHVVHESLSSCGQAVGLVTRSWLGLDVRSGPLIVIDGQHLSQKDASKGCDSSHMTFADRLGQKGTSRQRLRVAKCHELPKVVRYQRMQVTKRYEIPMVASIKGYEDQRVPMTVHRDPRLRVAKDHVVIQETHIMAMEGRLYQYMLSGRWLIKSSGRIMFHDDGVGPNLINECIGWYKQIIYVVWVKSQGRSGQMKTHQFQDLMGIVSPEDGLGTIAYKAKGFRIVHEPRKAICKPLSFQRLLKGYLCLWGWLLSSKRNLSQWRTDELISFIDVAKLDYYLTQLRQLGVSSSQLDGLFEFWADGPGPGQWRAMRSGHVVHEWLGSSGQAVGLGTRSWLGLDVRSGPLIVIDGQDLSQKDASKGCDSSHMTFADRLDQKGTSRQRLRVAKGHELPRL</sequence>